<protein>
    <submittedName>
        <fullName evidence="1">Uncharacterized protein</fullName>
    </submittedName>
</protein>
<gene>
    <name evidence="1" type="ORF">IPI13_17960</name>
</gene>
<evidence type="ECO:0000313" key="2">
    <source>
        <dbReference type="Proteomes" id="UP000726105"/>
    </source>
</evidence>
<dbReference type="Proteomes" id="UP000726105">
    <property type="component" value="Unassembled WGS sequence"/>
</dbReference>
<organism evidence="1 2">
    <name type="scientific">Candidatus Phosphoribacter hodrii</name>
    <dbReference type="NCBI Taxonomy" id="2953743"/>
    <lineage>
        <taxon>Bacteria</taxon>
        <taxon>Bacillati</taxon>
        <taxon>Actinomycetota</taxon>
        <taxon>Actinomycetes</taxon>
        <taxon>Micrococcales</taxon>
        <taxon>Dermatophilaceae</taxon>
        <taxon>Candidatus Phosphoribacter</taxon>
    </lineage>
</organism>
<dbReference type="EMBL" id="JADJIB010000019">
    <property type="protein sequence ID" value="MBK7274935.1"/>
    <property type="molecule type" value="Genomic_DNA"/>
</dbReference>
<sequence>MSLDFGDLEDFARDLDHQGAKVVLAQRQVVKKGALNVKKRLQDEAQGVAHAPGFPRSITFDVELQGDELVAEIGPEKGGSGSLALLYLGNSKTGARLPEPMLAADAEAETMLDYLGKVAEDIG</sequence>
<proteinExistence type="predicted"/>
<name>A0A935IMM1_9MICO</name>
<accession>A0A935IMM1</accession>
<comment type="caution">
    <text evidence="1">The sequence shown here is derived from an EMBL/GenBank/DDBJ whole genome shotgun (WGS) entry which is preliminary data.</text>
</comment>
<evidence type="ECO:0000313" key="1">
    <source>
        <dbReference type="EMBL" id="MBK7274935.1"/>
    </source>
</evidence>
<dbReference type="AlphaFoldDB" id="A0A935IMM1"/>
<reference evidence="1 2" key="1">
    <citation type="submission" date="2020-10" db="EMBL/GenBank/DDBJ databases">
        <title>Connecting structure to function with the recovery of over 1000 high-quality activated sludge metagenome-assembled genomes encoding full-length rRNA genes using long-read sequencing.</title>
        <authorList>
            <person name="Singleton C.M."/>
            <person name="Petriglieri F."/>
            <person name="Kristensen J.M."/>
            <person name="Kirkegaard R.H."/>
            <person name="Michaelsen T.Y."/>
            <person name="Andersen M.H."/>
            <person name="Karst S.M."/>
            <person name="Dueholm M.S."/>
            <person name="Nielsen P.H."/>
            <person name="Albertsen M."/>
        </authorList>
    </citation>
    <scope>NUCLEOTIDE SEQUENCE [LARGE SCALE GENOMIC DNA]</scope>
    <source>
        <strain evidence="1">Ega_18-Q3-R5-49_MAXAC.001</strain>
    </source>
</reference>